<evidence type="ECO:0000313" key="1">
    <source>
        <dbReference type="EMBL" id="KAJ9054458.1"/>
    </source>
</evidence>
<proteinExistence type="predicted"/>
<sequence length="318" mass="35828">MSQLESEKVASIEEKAQSDDETTLENNYEEEDTSDPTLIEVDELANHGINVADIQKLRSAGHCTVRSIQMATRKNLIKVKGLSDMKVEKIKDAASKILDCTFMSALKYNEKRKMVVKITTGSKEFDALLGGGIQSMSITEAFGEFRTGKTQIAHTLCVTCQLPTSSGGGHGKAAYIDTEGTFRPERIREIASRFELDGDLVLENIIFARAYNSEHQMELLLELAARFIEDRTYKLLVVDSIIALFRTDFSGRGELGERQQKLNQFLSRLIKLAEEFNLAVFITNQIQEQQCHLYLIPKSLSGDMCLPTRKWIEQSIYL</sequence>
<protein>
    <submittedName>
        <fullName evidence="1">Meiotic recombination protein dmc1</fullName>
    </submittedName>
</protein>
<evidence type="ECO:0000313" key="2">
    <source>
        <dbReference type="Proteomes" id="UP001165960"/>
    </source>
</evidence>
<name>A0ACC2RWT0_9FUNG</name>
<keyword evidence="2" id="KW-1185">Reference proteome</keyword>
<organism evidence="1 2">
    <name type="scientific">Entomophthora muscae</name>
    <dbReference type="NCBI Taxonomy" id="34485"/>
    <lineage>
        <taxon>Eukaryota</taxon>
        <taxon>Fungi</taxon>
        <taxon>Fungi incertae sedis</taxon>
        <taxon>Zoopagomycota</taxon>
        <taxon>Entomophthoromycotina</taxon>
        <taxon>Entomophthoromycetes</taxon>
        <taxon>Entomophthorales</taxon>
        <taxon>Entomophthoraceae</taxon>
        <taxon>Entomophthora</taxon>
    </lineage>
</organism>
<dbReference type="Proteomes" id="UP001165960">
    <property type="component" value="Unassembled WGS sequence"/>
</dbReference>
<dbReference type="EMBL" id="QTSX02006444">
    <property type="protein sequence ID" value="KAJ9054458.1"/>
    <property type="molecule type" value="Genomic_DNA"/>
</dbReference>
<comment type="caution">
    <text evidence="1">The sequence shown here is derived from an EMBL/GenBank/DDBJ whole genome shotgun (WGS) entry which is preliminary data.</text>
</comment>
<reference evidence="1" key="1">
    <citation type="submission" date="2022-04" db="EMBL/GenBank/DDBJ databases">
        <title>Genome of the entomopathogenic fungus Entomophthora muscae.</title>
        <authorList>
            <person name="Elya C."/>
            <person name="Lovett B.R."/>
            <person name="Lee E."/>
            <person name="Macias A.M."/>
            <person name="Hajek A.E."/>
            <person name="De Bivort B.L."/>
            <person name="Kasson M.T."/>
            <person name="De Fine Licht H.H."/>
            <person name="Stajich J.E."/>
        </authorList>
    </citation>
    <scope>NUCLEOTIDE SEQUENCE</scope>
    <source>
        <strain evidence="1">Berkeley</strain>
    </source>
</reference>
<gene>
    <name evidence="1" type="primary">DMC1_1</name>
    <name evidence="1" type="ORF">DSO57_1014297</name>
</gene>
<accession>A0ACC2RWT0</accession>